<gene>
    <name evidence="2" type="ORF">CHLRE_06g298150v5</name>
</gene>
<proteinExistence type="predicted"/>
<feature type="compositionally biased region" description="Low complexity" evidence="1">
    <location>
        <begin position="352"/>
        <end position="368"/>
    </location>
</feature>
<dbReference type="SUPFAM" id="SSF50978">
    <property type="entry name" value="WD40 repeat-like"/>
    <property type="match status" value="1"/>
</dbReference>
<dbReference type="ExpressionAtlas" id="A0A2K3DQQ8">
    <property type="expression patterns" value="baseline"/>
</dbReference>
<dbReference type="OMA" id="QTMDCLA"/>
<dbReference type="KEGG" id="cre:CHLRE_06g298150v5"/>
<feature type="compositionally biased region" description="Low complexity" evidence="1">
    <location>
        <begin position="185"/>
        <end position="261"/>
    </location>
</feature>
<evidence type="ECO:0000313" key="2">
    <source>
        <dbReference type="EMBL" id="PNW82881.1"/>
    </source>
</evidence>
<feature type="region of interest" description="Disordered" evidence="1">
    <location>
        <begin position="890"/>
        <end position="912"/>
    </location>
</feature>
<dbReference type="OrthoDB" id="545814at2759"/>
<organism evidence="2 3">
    <name type="scientific">Chlamydomonas reinhardtii</name>
    <name type="common">Chlamydomonas smithii</name>
    <dbReference type="NCBI Taxonomy" id="3055"/>
    <lineage>
        <taxon>Eukaryota</taxon>
        <taxon>Viridiplantae</taxon>
        <taxon>Chlorophyta</taxon>
        <taxon>core chlorophytes</taxon>
        <taxon>Chlorophyceae</taxon>
        <taxon>CS clade</taxon>
        <taxon>Chlamydomonadales</taxon>
        <taxon>Chlamydomonadaceae</taxon>
        <taxon>Chlamydomonas</taxon>
    </lineage>
</organism>
<dbReference type="STRING" id="3055.A0A2K3DQQ8"/>
<evidence type="ECO:0000256" key="1">
    <source>
        <dbReference type="SAM" id="MobiDB-lite"/>
    </source>
</evidence>
<feature type="compositionally biased region" description="Basic and acidic residues" evidence="1">
    <location>
        <begin position="890"/>
        <end position="900"/>
    </location>
</feature>
<feature type="compositionally biased region" description="Acidic residues" evidence="1">
    <location>
        <begin position="1"/>
        <end position="11"/>
    </location>
</feature>
<feature type="compositionally biased region" description="Pro residues" evidence="1">
    <location>
        <begin position="499"/>
        <end position="511"/>
    </location>
</feature>
<feature type="compositionally biased region" description="Low complexity" evidence="1">
    <location>
        <begin position="992"/>
        <end position="1001"/>
    </location>
</feature>
<feature type="compositionally biased region" description="Low complexity" evidence="1">
    <location>
        <begin position="512"/>
        <end position="538"/>
    </location>
</feature>
<feature type="compositionally biased region" description="Low complexity" evidence="1">
    <location>
        <begin position="764"/>
        <end position="782"/>
    </location>
</feature>
<dbReference type="PANTHER" id="PTHR48148:SF3">
    <property type="entry name" value="KERATINOCYTE PROLINE-RICH PROTEIN"/>
    <property type="match status" value="1"/>
</dbReference>
<feature type="compositionally biased region" description="Gly residues" evidence="1">
    <location>
        <begin position="1066"/>
        <end position="1086"/>
    </location>
</feature>
<feature type="region of interest" description="Disordered" evidence="1">
    <location>
        <begin position="968"/>
        <end position="1002"/>
    </location>
</feature>
<feature type="region of interest" description="Disordered" evidence="1">
    <location>
        <begin position="823"/>
        <end position="844"/>
    </location>
</feature>
<dbReference type="InParanoid" id="A0A2K3DQQ8"/>
<feature type="region of interest" description="Disordered" evidence="1">
    <location>
        <begin position="499"/>
        <end position="538"/>
    </location>
</feature>
<feature type="compositionally biased region" description="Low complexity" evidence="1">
    <location>
        <begin position="78"/>
        <end position="104"/>
    </location>
</feature>
<feature type="region of interest" description="Disordered" evidence="1">
    <location>
        <begin position="382"/>
        <end position="411"/>
    </location>
</feature>
<feature type="region of interest" description="Disordered" evidence="1">
    <location>
        <begin position="1045"/>
        <end position="1105"/>
    </location>
</feature>
<accession>A0A2K3DQQ8</accession>
<dbReference type="GeneID" id="5717022"/>
<dbReference type="AlphaFoldDB" id="A0A2K3DQQ8"/>
<feature type="region of interest" description="Disordered" evidence="1">
    <location>
        <begin position="175"/>
        <end position="275"/>
    </location>
</feature>
<feature type="compositionally biased region" description="Low complexity" evidence="1">
    <location>
        <begin position="968"/>
        <end position="984"/>
    </location>
</feature>
<feature type="region of interest" description="Disordered" evidence="1">
    <location>
        <begin position="753"/>
        <end position="782"/>
    </location>
</feature>
<dbReference type="RefSeq" id="XP_042924253.1">
    <property type="nucleotide sequence ID" value="XM_043063547.1"/>
</dbReference>
<dbReference type="Proteomes" id="UP000006906">
    <property type="component" value="Chromosome 6"/>
</dbReference>
<dbReference type="PANTHER" id="PTHR48148">
    <property type="entry name" value="KERATINOCYTE PROLINE-RICH PROTEIN"/>
    <property type="match status" value="1"/>
</dbReference>
<name>A0A2K3DQQ8_CHLRE</name>
<protein>
    <submittedName>
        <fullName evidence="2">Uncharacterized protein</fullName>
    </submittedName>
</protein>
<feature type="region of interest" description="Disordered" evidence="1">
    <location>
        <begin position="564"/>
        <end position="586"/>
    </location>
</feature>
<feature type="compositionally biased region" description="Acidic residues" evidence="1">
    <location>
        <begin position="49"/>
        <end position="77"/>
    </location>
</feature>
<keyword evidence="3" id="KW-1185">Reference proteome</keyword>
<feature type="region of interest" description="Disordered" evidence="1">
    <location>
        <begin position="1"/>
        <end position="124"/>
    </location>
</feature>
<sequence>MEVDDTSESLGEETTSEHESDENDDALGHILIAQNAEDGHLLDDLLAGEIDDDDSDDGDEESEEGWNDEGAGDDSESEPAAFAEGEAGASDDGSASDSEAGSEATDSDDQYRRATTRKVSRHAAAVERNMSSGVVADLPTATQRGCLMYARPDVWGAFDCNTKAQHFQTMDCLAVIPPPPPPSRPAAKPATVAGATSSSSSSSRQAAAPHPAAAPQQPPQAATSVAASAPGSAAAAPTPAGPAAAGAEAAAGASGSTQPPMLTLPPPPVPAEDEPLEVLIGGPQRLSVCRVPAPGQPGGLQVVCSAALQTNHYSLAVSPDGRFIATGGDRGFLYIFAYQRGTPQQPPPPSPQEQTESQQAGPGSSSDGAVAAVSVAAARGAGLSRGGGAPPSLSPALQGSVPPPSGDTPELAEAPARLVRLVSFAFPVRGGFWGMNNNIRFGCFGGALRLLVAAQDKAVYIFNVPAWDGSAAALPALADYRHFTCGDLQRWAVGWATHPPPFLQPPPPSPPSTAASRAPAAPQQQAAPQAQPQQPQTLQAVLAAAAAAAAAPVSTKPTSATAATAVADAEAEAEAEERRRFPNKGAQSYWRSRIPATHIAAVTQPDISLAARTPCFSAARAPEDDGEDGAGQLILEAVPTTAAIVDFPTALNCAEPSPDGRWLAVGCDEPLIYLVPAGADYMHRPIEVLLAPLPGHALPGRLAPGCQYVKFNERSDRLAASFDSLFSVLVWNVPQRQLLFTLRHQQWQPPLALSFVPTPPSPASRPQQQAHAQAQAQPGPEATAAAARAVAAAGATSSLLLHATDRQHIVAVDVDAPRTTLTRLSIKPRGQREGAAARPPILSPEPTAQQFHEAAAQEMAAAQAAAAGGAGAQVDAENAEQLLAERAAELRRAQQRERERRARRRARRPPHINGLLTTAEGRLLVATNDEILTFRLLTPATPWSTTTHRLMPPAFRAAVRTLLLAAAGAGAGSPSPSTGAAGVEPGAGAGAAAGPSARPTALSSLPHDAIEHIIAEAAAPRVAWALCEAREVLAFPTLDIWAEQPHQRQREAGEQVVEQTDEEAGGSAGAGAGPSGSGSGGAGAGRVVGWDQDPWQAWDVTNREA</sequence>
<evidence type="ECO:0000313" key="3">
    <source>
        <dbReference type="Proteomes" id="UP000006906"/>
    </source>
</evidence>
<reference evidence="2 3" key="1">
    <citation type="journal article" date="2007" name="Science">
        <title>The Chlamydomonas genome reveals the evolution of key animal and plant functions.</title>
        <authorList>
            <person name="Merchant S.S."/>
            <person name="Prochnik S.E."/>
            <person name="Vallon O."/>
            <person name="Harris E.H."/>
            <person name="Karpowicz S.J."/>
            <person name="Witman G.B."/>
            <person name="Terry A."/>
            <person name="Salamov A."/>
            <person name="Fritz-Laylin L.K."/>
            <person name="Marechal-Drouard L."/>
            <person name="Marshall W.F."/>
            <person name="Qu L.H."/>
            <person name="Nelson D.R."/>
            <person name="Sanderfoot A.A."/>
            <person name="Spalding M.H."/>
            <person name="Kapitonov V.V."/>
            <person name="Ren Q."/>
            <person name="Ferris P."/>
            <person name="Lindquist E."/>
            <person name="Shapiro H."/>
            <person name="Lucas S.M."/>
            <person name="Grimwood J."/>
            <person name="Schmutz J."/>
            <person name="Cardol P."/>
            <person name="Cerutti H."/>
            <person name="Chanfreau G."/>
            <person name="Chen C.L."/>
            <person name="Cognat V."/>
            <person name="Croft M.T."/>
            <person name="Dent R."/>
            <person name="Dutcher S."/>
            <person name="Fernandez E."/>
            <person name="Fukuzawa H."/>
            <person name="Gonzalez-Ballester D."/>
            <person name="Gonzalez-Halphen D."/>
            <person name="Hallmann A."/>
            <person name="Hanikenne M."/>
            <person name="Hippler M."/>
            <person name="Inwood W."/>
            <person name="Jabbari K."/>
            <person name="Kalanon M."/>
            <person name="Kuras R."/>
            <person name="Lefebvre P.A."/>
            <person name="Lemaire S.D."/>
            <person name="Lobanov A.V."/>
            <person name="Lohr M."/>
            <person name="Manuell A."/>
            <person name="Meier I."/>
            <person name="Mets L."/>
            <person name="Mittag M."/>
            <person name="Mittelmeier T."/>
            <person name="Moroney J.V."/>
            <person name="Moseley J."/>
            <person name="Napoli C."/>
            <person name="Nedelcu A.M."/>
            <person name="Niyogi K."/>
            <person name="Novoselov S.V."/>
            <person name="Paulsen I.T."/>
            <person name="Pazour G."/>
            <person name="Purton S."/>
            <person name="Ral J.P."/>
            <person name="Riano-Pachon D.M."/>
            <person name="Riekhof W."/>
            <person name="Rymarquis L."/>
            <person name="Schroda M."/>
            <person name="Stern D."/>
            <person name="Umen J."/>
            <person name="Willows R."/>
            <person name="Wilson N."/>
            <person name="Zimmer S.L."/>
            <person name="Allmer J."/>
            <person name="Balk J."/>
            <person name="Bisova K."/>
            <person name="Chen C.J."/>
            <person name="Elias M."/>
            <person name="Gendler K."/>
            <person name="Hauser C."/>
            <person name="Lamb M.R."/>
            <person name="Ledford H."/>
            <person name="Long J.C."/>
            <person name="Minagawa J."/>
            <person name="Page M.D."/>
            <person name="Pan J."/>
            <person name="Pootakham W."/>
            <person name="Roje S."/>
            <person name="Rose A."/>
            <person name="Stahlberg E."/>
            <person name="Terauchi A.M."/>
            <person name="Yang P."/>
            <person name="Ball S."/>
            <person name="Bowler C."/>
            <person name="Dieckmann C.L."/>
            <person name="Gladyshev V.N."/>
            <person name="Green P."/>
            <person name="Jorgensen R."/>
            <person name="Mayfield S."/>
            <person name="Mueller-Roeber B."/>
            <person name="Rajamani S."/>
            <person name="Sayre R.T."/>
            <person name="Brokstein P."/>
            <person name="Dubchak I."/>
            <person name="Goodstein D."/>
            <person name="Hornick L."/>
            <person name="Huang Y.W."/>
            <person name="Jhaveri J."/>
            <person name="Luo Y."/>
            <person name="Martinez D."/>
            <person name="Ngau W.C."/>
            <person name="Otillar B."/>
            <person name="Poliakov A."/>
            <person name="Porter A."/>
            <person name="Szajkowski L."/>
            <person name="Werner G."/>
            <person name="Zhou K."/>
            <person name="Grigoriev I.V."/>
            <person name="Rokhsar D.S."/>
            <person name="Grossman A.R."/>
        </authorList>
    </citation>
    <scope>NUCLEOTIDE SEQUENCE [LARGE SCALE GENOMIC DNA]</scope>
    <source>
        <strain evidence="3">CC-503</strain>
    </source>
</reference>
<dbReference type="Gramene" id="PNW82881">
    <property type="protein sequence ID" value="PNW82881"/>
    <property type="gene ID" value="CHLRE_06g298150v5"/>
</dbReference>
<dbReference type="InterPro" id="IPR036322">
    <property type="entry name" value="WD40_repeat_dom_sf"/>
</dbReference>
<feature type="compositionally biased region" description="Basic residues" evidence="1">
    <location>
        <begin position="901"/>
        <end position="910"/>
    </location>
</feature>
<feature type="region of interest" description="Disordered" evidence="1">
    <location>
        <begin position="340"/>
        <end position="368"/>
    </location>
</feature>
<dbReference type="Gene3D" id="2.130.10.10">
    <property type="entry name" value="YVTN repeat-like/Quinoprotein amine dehydrogenase"/>
    <property type="match status" value="1"/>
</dbReference>
<dbReference type="InterPro" id="IPR015943">
    <property type="entry name" value="WD40/YVTN_repeat-like_dom_sf"/>
</dbReference>
<dbReference type="EMBL" id="CM008967">
    <property type="protein sequence ID" value="PNW82881.1"/>
    <property type="molecule type" value="Genomic_DNA"/>
</dbReference>